<protein>
    <submittedName>
        <fullName evidence="1">Uncharacterized protein</fullName>
    </submittedName>
</protein>
<sequence length="34" mass="4217">MEVVPVTYLYRVIRQEATLHSWWGWINHTWKNAM</sequence>
<name>A0A5J4PIQ1_9ZZZZ</name>
<gene>
    <name evidence="1" type="ORF">EZS27_039116</name>
</gene>
<feature type="non-terminal residue" evidence="1">
    <location>
        <position position="34"/>
    </location>
</feature>
<reference evidence="1" key="1">
    <citation type="submission" date="2019-03" db="EMBL/GenBank/DDBJ databases">
        <title>Single cell metagenomics reveals metabolic interactions within the superorganism composed of flagellate Streblomastix strix and complex community of Bacteroidetes bacteria on its surface.</title>
        <authorList>
            <person name="Treitli S.C."/>
            <person name="Kolisko M."/>
            <person name="Husnik F."/>
            <person name="Keeling P."/>
            <person name="Hampl V."/>
        </authorList>
    </citation>
    <scope>NUCLEOTIDE SEQUENCE</scope>
    <source>
        <strain evidence="1">STM</strain>
    </source>
</reference>
<proteinExistence type="predicted"/>
<dbReference type="AlphaFoldDB" id="A0A5J4PIQ1"/>
<organism evidence="1">
    <name type="scientific">termite gut metagenome</name>
    <dbReference type="NCBI Taxonomy" id="433724"/>
    <lineage>
        <taxon>unclassified sequences</taxon>
        <taxon>metagenomes</taxon>
        <taxon>organismal metagenomes</taxon>
    </lineage>
</organism>
<comment type="caution">
    <text evidence="1">The sequence shown here is derived from an EMBL/GenBank/DDBJ whole genome shotgun (WGS) entry which is preliminary data.</text>
</comment>
<dbReference type="EMBL" id="SNRY01007977">
    <property type="protein sequence ID" value="KAA6309375.1"/>
    <property type="molecule type" value="Genomic_DNA"/>
</dbReference>
<evidence type="ECO:0000313" key="1">
    <source>
        <dbReference type="EMBL" id="KAA6309375.1"/>
    </source>
</evidence>
<accession>A0A5J4PIQ1</accession>